<comment type="caution">
    <text evidence="2">The sequence shown here is derived from an EMBL/GenBank/DDBJ whole genome shotgun (WGS) entry which is preliminary data.</text>
</comment>
<evidence type="ECO:0000256" key="1">
    <source>
        <dbReference type="SAM" id="Phobius"/>
    </source>
</evidence>
<keyword evidence="1" id="KW-0472">Membrane</keyword>
<keyword evidence="1" id="KW-0812">Transmembrane</keyword>
<evidence type="ECO:0000313" key="2">
    <source>
        <dbReference type="EMBL" id="KKK66630.1"/>
    </source>
</evidence>
<feature type="transmembrane region" description="Helical" evidence="1">
    <location>
        <begin position="145"/>
        <end position="164"/>
    </location>
</feature>
<protein>
    <submittedName>
        <fullName evidence="2">Uncharacterized protein</fullName>
    </submittedName>
</protein>
<reference evidence="2" key="1">
    <citation type="journal article" date="2015" name="Nature">
        <title>Complex archaea that bridge the gap between prokaryotes and eukaryotes.</title>
        <authorList>
            <person name="Spang A."/>
            <person name="Saw J.H."/>
            <person name="Jorgensen S.L."/>
            <person name="Zaremba-Niedzwiedzka K."/>
            <person name="Martijn J."/>
            <person name="Lind A.E."/>
            <person name="van Eijk R."/>
            <person name="Schleper C."/>
            <person name="Guy L."/>
            <person name="Ettema T.J."/>
        </authorList>
    </citation>
    <scope>NUCLEOTIDE SEQUENCE</scope>
</reference>
<keyword evidence="1" id="KW-1133">Transmembrane helix</keyword>
<dbReference type="EMBL" id="LAZR01059990">
    <property type="protein sequence ID" value="KKK66630.1"/>
    <property type="molecule type" value="Genomic_DNA"/>
</dbReference>
<proteinExistence type="predicted"/>
<name>A0A0F8XZ97_9ZZZZ</name>
<sequence length="205" mass="23954">MQTNTIICGSAKEVLQTMPDKSINCCISSPVRMMYLFNRQIPRFSVCQNIGRQKSFLRASTPEPCCLRFFAFAKFQAIKSLWFFKHQIWHERSQKTYSYFVGCPINPHFRVVVEPRNRLINIPILHKTPSKFCLKHSRYFLTRHFYLYSFAVSRAFAGVVSHAISRFLDTDIALSIKYSGQICVFFFLIHIIPYTMIAMVKSNII</sequence>
<gene>
    <name evidence="2" type="ORF">LCGC14_2962150</name>
</gene>
<feature type="transmembrane region" description="Helical" evidence="1">
    <location>
        <begin position="176"/>
        <end position="200"/>
    </location>
</feature>
<organism evidence="2">
    <name type="scientific">marine sediment metagenome</name>
    <dbReference type="NCBI Taxonomy" id="412755"/>
    <lineage>
        <taxon>unclassified sequences</taxon>
        <taxon>metagenomes</taxon>
        <taxon>ecological metagenomes</taxon>
    </lineage>
</organism>
<accession>A0A0F8XZ97</accession>
<dbReference type="AlphaFoldDB" id="A0A0F8XZ97"/>